<dbReference type="Proteomes" id="UP000217790">
    <property type="component" value="Unassembled WGS sequence"/>
</dbReference>
<feature type="compositionally biased region" description="Acidic residues" evidence="1">
    <location>
        <begin position="527"/>
        <end position="548"/>
    </location>
</feature>
<sequence>MVSPSQSHQDAVATGSWAVTLVPLPVSSKPTTPMLPLSQSRITKPNTPRCAPPLHNPDVGGMVPHLNLAAASPRATTSSLNTSTLGQPTPSHQLQALLKQPTSSSVTSKMPIVQPPVNKTTESQQQTIQRKVKPTPITSGSANVTFSPDTTSPLHQKPGKTVNIGLSVQAARLEVPARFPLSKLLAVDAATHSSINPGPNPVPEGSVTPLLGVHEPLFLLGTDDEEEQVQGDLVEDERVGEEVTGTDGEDGDLQGQDYDEAQSNDKVSSPPPTKTACHLRNPWIEFVFDDLTGDFVKPYPTIFLSRPATPPSQSADLRHSAHSNTSPVNHNTTYLKTAQGSKSSAKRKKKDSKSKAKVPEVAIPRKHTRDDDEGSQAVDKPATKKLKSKDRQAIKDGIKSIGVLKVDKDFGNFVQVDGRYWSKDIALRHNSHCHKLLTHMVICVHCHYAKQPCKVDGKAALNPLTHYHPKDYDSINTFESILNAIDVNNEAILSITQQYLSGLNIQAHSESIRIQMLRLRECLDPVEKDEEDNDGKDDDDEAPDDVAEGESGPSKKRKHK</sequence>
<protein>
    <submittedName>
        <fullName evidence="2">Uncharacterized protein</fullName>
    </submittedName>
</protein>
<organism evidence="2 3">
    <name type="scientific">Armillaria gallica</name>
    <name type="common">Bulbous honey fungus</name>
    <name type="synonym">Armillaria bulbosa</name>
    <dbReference type="NCBI Taxonomy" id="47427"/>
    <lineage>
        <taxon>Eukaryota</taxon>
        <taxon>Fungi</taxon>
        <taxon>Dikarya</taxon>
        <taxon>Basidiomycota</taxon>
        <taxon>Agaricomycotina</taxon>
        <taxon>Agaricomycetes</taxon>
        <taxon>Agaricomycetidae</taxon>
        <taxon>Agaricales</taxon>
        <taxon>Marasmiineae</taxon>
        <taxon>Physalacriaceae</taxon>
        <taxon>Armillaria</taxon>
    </lineage>
</organism>
<accession>A0A2H3D2L8</accession>
<feature type="compositionally biased region" description="Polar residues" evidence="1">
    <location>
        <begin position="322"/>
        <end position="340"/>
    </location>
</feature>
<dbReference type="STRING" id="47427.A0A2H3D2L8"/>
<dbReference type="OrthoDB" id="3053093at2759"/>
<proteinExistence type="predicted"/>
<feature type="compositionally biased region" description="Acidic residues" evidence="1">
    <location>
        <begin position="226"/>
        <end position="235"/>
    </location>
</feature>
<feature type="region of interest" description="Disordered" evidence="1">
    <location>
        <begin position="307"/>
        <end position="391"/>
    </location>
</feature>
<dbReference type="InParanoid" id="A0A2H3D2L8"/>
<dbReference type="AlphaFoldDB" id="A0A2H3D2L8"/>
<dbReference type="EMBL" id="KZ293668">
    <property type="protein sequence ID" value="PBK89505.1"/>
    <property type="molecule type" value="Genomic_DNA"/>
</dbReference>
<evidence type="ECO:0000313" key="2">
    <source>
        <dbReference type="EMBL" id="PBK89505.1"/>
    </source>
</evidence>
<feature type="region of interest" description="Disordered" evidence="1">
    <location>
        <begin position="525"/>
        <end position="560"/>
    </location>
</feature>
<feature type="compositionally biased region" description="Polar residues" evidence="1">
    <location>
        <begin position="136"/>
        <end position="154"/>
    </location>
</feature>
<feature type="compositionally biased region" description="Acidic residues" evidence="1">
    <location>
        <begin position="247"/>
        <end position="262"/>
    </location>
</feature>
<feature type="region of interest" description="Disordered" evidence="1">
    <location>
        <begin position="226"/>
        <end position="276"/>
    </location>
</feature>
<name>A0A2H3D2L8_ARMGA</name>
<feature type="compositionally biased region" description="Polar residues" evidence="1">
    <location>
        <begin position="117"/>
        <end position="129"/>
    </location>
</feature>
<evidence type="ECO:0000256" key="1">
    <source>
        <dbReference type="SAM" id="MobiDB-lite"/>
    </source>
</evidence>
<keyword evidence="3" id="KW-1185">Reference proteome</keyword>
<feature type="region of interest" description="Disordered" evidence="1">
    <location>
        <begin position="101"/>
        <end position="155"/>
    </location>
</feature>
<gene>
    <name evidence="2" type="ORF">ARMGADRAFT_1083492</name>
</gene>
<evidence type="ECO:0000313" key="3">
    <source>
        <dbReference type="Proteomes" id="UP000217790"/>
    </source>
</evidence>
<reference evidence="3" key="1">
    <citation type="journal article" date="2017" name="Nat. Ecol. Evol.">
        <title>Genome expansion and lineage-specific genetic innovations in the forest pathogenic fungi Armillaria.</title>
        <authorList>
            <person name="Sipos G."/>
            <person name="Prasanna A.N."/>
            <person name="Walter M.C."/>
            <person name="O'Connor E."/>
            <person name="Balint B."/>
            <person name="Krizsan K."/>
            <person name="Kiss B."/>
            <person name="Hess J."/>
            <person name="Varga T."/>
            <person name="Slot J."/>
            <person name="Riley R."/>
            <person name="Boka B."/>
            <person name="Rigling D."/>
            <person name="Barry K."/>
            <person name="Lee J."/>
            <person name="Mihaltcheva S."/>
            <person name="LaButti K."/>
            <person name="Lipzen A."/>
            <person name="Waldron R."/>
            <person name="Moloney N.M."/>
            <person name="Sperisen C."/>
            <person name="Kredics L."/>
            <person name="Vagvoelgyi C."/>
            <person name="Patrignani A."/>
            <person name="Fitzpatrick D."/>
            <person name="Nagy I."/>
            <person name="Doyle S."/>
            <person name="Anderson J.B."/>
            <person name="Grigoriev I.V."/>
            <person name="Gueldener U."/>
            <person name="Muensterkoetter M."/>
            <person name="Nagy L.G."/>
        </authorList>
    </citation>
    <scope>NUCLEOTIDE SEQUENCE [LARGE SCALE GENOMIC DNA]</scope>
    <source>
        <strain evidence="3">Ar21-2</strain>
    </source>
</reference>